<dbReference type="InterPro" id="IPR058245">
    <property type="entry name" value="NreC/VraR/RcsB-like_REC"/>
</dbReference>
<dbReference type="InterPro" id="IPR011006">
    <property type="entry name" value="CheY-like_superfamily"/>
</dbReference>
<dbReference type="SUPFAM" id="SSF46894">
    <property type="entry name" value="C-terminal effector domain of the bipartite response regulators"/>
    <property type="match status" value="1"/>
</dbReference>
<dbReference type="Gene3D" id="3.40.50.2300">
    <property type="match status" value="1"/>
</dbReference>
<reference evidence="6" key="1">
    <citation type="submission" date="2017-02" db="EMBL/GenBank/DDBJ databases">
        <authorList>
            <person name="Varghese N."/>
            <person name="Submissions S."/>
        </authorList>
    </citation>
    <scope>NUCLEOTIDE SEQUENCE [LARGE SCALE GENOMIC DNA]</scope>
    <source>
        <strain evidence="6">ATCC BAA-34</strain>
    </source>
</reference>
<dbReference type="Pfam" id="PF00196">
    <property type="entry name" value="GerE"/>
    <property type="match status" value="1"/>
</dbReference>
<dbReference type="PRINTS" id="PR00038">
    <property type="entry name" value="HTHLUXR"/>
</dbReference>
<dbReference type="Pfam" id="PF00072">
    <property type="entry name" value="Response_reg"/>
    <property type="match status" value="1"/>
</dbReference>
<dbReference type="PROSITE" id="PS50110">
    <property type="entry name" value="RESPONSE_REGULATORY"/>
    <property type="match status" value="1"/>
</dbReference>
<dbReference type="CDD" id="cd17535">
    <property type="entry name" value="REC_NarL-like"/>
    <property type="match status" value="1"/>
</dbReference>
<keyword evidence="6" id="KW-1185">Reference proteome</keyword>
<dbReference type="GO" id="GO:0000160">
    <property type="term" value="P:phosphorelay signal transduction system"/>
    <property type="evidence" value="ECO:0007669"/>
    <property type="project" value="InterPro"/>
</dbReference>
<gene>
    <name evidence="5" type="ORF">SAMN02745119_01888</name>
</gene>
<dbReference type="InterPro" id="IPR039420">
    <property type="entry name" value="WalR-like"/>
</dbReference>
<dbReference type="EMBL" id="FUWR01000009">
    <property type="protein sequence ID" value="SJZ88093.1"/>
    <property type="molecule type" value="Genomic_DNA"/>
</dbReference>
<feature type="modified residue" description="4-aspartylphosphate" evidence="3">
    <location>
        <position position="60"/>
    </location>
</feature>
<dbReference type="STRING" id="115783.SAMN02745119_01888"/>
<dbReference type="Proteomes" id="UP000190102">
    <property type="component" value="Unassembled WGS sequence"/>
</dbReference>
<dbReference type="GO" id="GO:0006355">
    <property type="term" value="P:regulation of DNA-templated transcription"/>
    <property type="evidence" value="ECO:0007669"/>
    <property type="project" value="InterPro"/>
</dbReference>
<dbReference type="GO" id="GO:0003677">
    <property type="term" value="F:DNA binding"/>
    <property type="evidence" value="ECO:0007669"/>
    <property type="project" value="UniProtKB-KW"/>
</dbReference>
<feature type="domain" description="Response regulatory" evidence="4">
    <location>
        <begin position="10"/>
        <end position="123"/>
    </location>
</feature>
<evidence type="ECO:0000313" key="6">
    <source>
        <dbReference type="Proteomes" id="UP000190102"/>
    </source>
</evidence>
<accession>A0A1T4P982</accession>
<keyword evidence="1 3" id="KW-0597">Phosphoprotein</keyword>
<dbReference type="OrthoDB" id="5396209at2"/>
<evidence type="ECO:0000313" key="5">
    <source>
        <dbReference type="EMBL" id="SJZ88093.1"/>
    </source>
</evidence>
<protein>
    <submittedName>
        <fullName evidence="5">Two component transcriptional regulator, LuxR family</fullName>
    </submittedName>
</protein>
<evidence type="ECO:0000256" key="3">
    <source>
        <dbReference type="PROSITE-ProRule" id="PRU00169"/>
    </source>
</evidence>
<evidence type="ECO:0000256" key="1">
    <source>
        <dbReference type="ARBA" id="ARBA00022553"/>
    </source>
</evidence>
<dbReference type="InterPro" id="IPR016032">
    <property type="entry name" value="Sig_transdc_resp-reg_C-effctor"/>
</dbReference>
<organism evidence="5 6">
    <name type="scientific">Trichlorobacter thiogenes</name>
    <dbReference type="NCBI Taxonomy" id="115783"/>
    <lineage>
        <taxon>Bacteria</taxon>
        <taxon>Pseudomonadati</taxon>
        <taxon>Thermodesulfobacteriota</taxon>
        <taxon>Desulfuromonadia</taxon>
        <taxon>Geobacterales</taxon>
        <taxon>Geobacteraceae</taxon>
        <taxon>Trichlorobacter</taxon>
    </lineage>
</organism>
<dbReference type="AlphaFoldDB" id="A0A1T4P982"/>
<evidence type="ECO:0000256" key="2">
    <source>
        <dbReference type="ARBA" id="ARBA00023125"/>
    </source>
</evidence>
<dbReference type="InterPro" id="IPR000792">
    <property type="entry name" value="Tscrpt_reg_LuxR_C"/>
</dbReference>
<dbReference type="SMART" id="SM00421">
    <property type="entry name" value="HTH_LUXR"/>
    <property type="match status" value="1"/>
</dbReference>
<dbReference type="SMART" id="SM00448">
    <property type="entry name" value="REC"/>
    <property type="match status" value="1"/>
</dbReference>
<evidence type="ECO:0000259" key="4">
    <source>
        <dbReference type="PROSITE" id="PS50110"/>
    </source>
</evidence>
<dbReference type="SUPFAM" id="SSF52172">
    <property type="entry name" value="CheY-like"/>
    <property type="match status" value="1"/>
</dbReference>
<dbReference type="PANTHER" id="PTHR43214:SF43">
    <property type="entry name" value="TWO-COMPONENT RESPONSE REGULATOR"/>
    <property type="match status" value="1"/>
</dbReference>
<dbReference type="InterPro" id="IPR001789">
    <property type="entry name" value="Sig_transdc_resp-reg_receiver"/>
</dbReference>
<name>A0A1T4P982_9BACT</name>
<sequence length="214" mass="23222">MPDTTVQGVRVFLVDDHPAVREGLSLLLGSKGLLVCGEADCRADALSRLTSAAADVVLVDLSLGAENGIDLITNLRENGVKVLVYSMHDDRERIEAALAAGANGYVTKREMAATLLKTISSVLAGECYLSPVATEALRQGTEPEGSRPVMARLSEREQKLFCKMGEGYSTSDLAQHFAISVSTVETYYARILDKLKLSRTKELRLMAIRFTKGK</sequence>
<keyword evidence="2" id="KW-0238">DNA-binding</keyword>
<dbReference type="PANTHER" id="PTHR43214">
    <property type="entry name" value="TWO-COMPONENT RESPONSE REGULATOR"/>
    <property type="match status" value="1"/>
</dbReference>
<dbReference type="RefSeq" id="WP_078790177.1">
    <property type="nucleotide sequence ID" value="NZ_FUWR01000009.1"/>
</dbReference>
<proteinExistence type="predicted"/>